<dbReference type="Proteomes" id="UP000622245">
    <property type="component" value="Unassembled WGS sequence"/>
</dbReference>
<name>A0ABS1YQ09_9ACTN</name>
<evidence type="ECO:0000256" key="1">
    <source>
        <dbReference type="SAM" id="MobiDB-lite"/>
    </source>
</evidence>
<reference evidence="2 3" key="1">
    <citation type="submission" date="2021-01" db="EMBL/GenBank/DDBJ databases">
        <title>Draft genome sequence of Micromonospora sp. strain STR1s_6.</title>
        <authorList>
            <person name="Karlyshev A."/>
            <person name="Jawad R."/>
        </authorList>
    </citation>
    <scope>NUCLEOTIDE SEQUENCE [LARGE SCALE GENOMIC DNA]</scope>
    <source>
        <strain evidence="2 3">STR1S-6</strain>
    </source>
</reference>
<proteinExistence type="predicted"/>
<comment type="caution">
    <text evidence="2">The sequence shown here is derived from an EMBL/GenBank/DDBJ whole genome shotgun (WGS) entry which is preliminary data.</text>
</comment>
<sequence>MRPFTWISTSVSPAWIRTLASVRCWSTQDCNRLNSPGSSPCASTAMSTASLKPGRPPPPPAWRTTGRYSGRRWIQVSRSTAEGWR</sequence>
<feature type="region of interest" description="Disordered" evidence="1">
    <location>
        <begin position="34"/>
        <end position="67"/>
    </location>
</feature>
<keyword evidence="3" id="KW-1185">Reference proteome</keyword>
<dbReference type="EMBL" id="JAEVHL010000254">
    <property type="protein sequence ID" value="MBM0279224.1"/>
    <property type="molecule type" value="Genomic_DNA"/>
</dbReference>
<organism evidence="2 3">
    <name type="scientific">Micromonospora tarensis</name>
    <dbReference type="NCBI Taxonomy" id="2806100"/>
    <lineage>
        <taxon>Bacteria</taxon>
        <taxon>Bacillati</taxon>
        <taxon>Actinomycetota</taxon>
        <taxon>Actinomycetes</taxon>
        <taxon>Micromonosporales</taxon>
        <taxon>Micromonosporaceae</taxon>
        <taxon>Micromonospora</taxon>
    </lineage>
</organism>
<evidence type="ECO:0000313" key="2">
    <source>
        <dbReference type="EMBL" id="MBM0279224.1"/>
    </source>
</evidence>
<evidence type="ECO:0000313" key="3">
    <source>
        <dbReference type="Proteomes" id="UP000622245"/>
    </source>
</evidence>
<accession>A0ABS1YQ09</accession>
<protein>
    <recommendedName>
        <fullName evidence="4">Secreted protein</fullName>
    </recommendedName>
</protein>
<feature type="compositionally biased region" description="Polar residues" evidence="1">
    <location>
        <begin position="34"/>
        <end position="50"/>
    </location>
</feature>
<evidence type="ECO:0008006" key="4">
    <source>
        <dbReference type="Google" id="ProtNLM"/>
    </source>
</evidence>
<gene>
    <name evidence="2" type="ORF">JM949_30225</name>
</gene>